<sequence length="428" mass="45676">MSASAAPNATAPAARTSPHAWRVIVSASIGNALEWFDLVVYGFFAVTIAKLFFPTGNDTVSLLLTLGTFGVSFFMRPLGAIVIGAYADRAGRKAALTLSIVLMMVGTLLIAIMPTYAAIGVLAPVGIVIARMVQGFSAGGEFGSATAFLAEHAPQRRGFFSSWQVASQGLTTLLAAGFGALLTGNLSPEAMASWGWRIPFFFGLLIGPVAYYIRRRLDETPEFLDIEPTQSPLRDTFASQKERLLLAIGVVVMATVATYLVLYMPTYAVKQLGLPSSAAFSAVLLTGVVQLIVAPIVGHWSDTHGRIKPMLAAAVALLILVYPMFRYLDANPTFASLMVFQIVLGLLMTTYFGALPALLTELFPVQVRTTGLSLGYNIAATVFGGFAPFIITWLIGATGNKLAPSFYLIFAAVISITALLRSRTLGLR</sequence>
<feature type="transmembrane region" description="Helical" evidence="9">
    <location>
        <begin position="334"/>
        <end position="359"/>
    </location>
</feature>
<dbReference type="InterPro" id="IPR051084">
    <property type="entry name" value="H+-coupled_symporters"/>
</dbReference>
<dbReference type="PANTHER" id="PTHR43528">
    <property type="entry name" value="ALPHA-KETOGLUTARATE PERMEASE"/>
    <property type="match status" value="1"/>
</dbReference>
<comment type="similarity">
    <text evidence="2">Belongs to the major facilitator superfamily. Metabolite:H+ Symporter (MHS) family (TC 2.A.1.6) family.</text>
</comment>
<keyword evidence="5 9" id="KW-0812">Transmembrane</keyword>
<dbReference type="InterPro" id="IPR005829">
    <property type="entry name" value="Sugar_transporter_CS"/>
</dbReference>
<feature type="transmembrane region" description="Helical" evidence="9">
    <location>
        <begin position="162"/>
        <end position="182"/>
    </location>
</feature>
<dbReference type="PANTHER" id="PTHR43528:SF1">
    <property type="entry name" value="ALPHA-KETOGLUTARATE PERMEASE"/>
    <property type="match status" value="1"/>
</dbReference>
<evidence type="ECO:0000259" key="10">
    <source>
        <dbReference type="PROSITE" id="PS50850"/>
    </source>
</evidence>
<protein>
    <submittedName>
        <fullName evidence="11">Membrane protein</fullName>
    </submittedName>
</protein>
<keyword evidence="3" id="KW-0813">Transport</keyword>
<reference evidence="11 12" key="1">
    <citation type="submission" date="2019-08" db="EMBL/GenBank/DDBJ databases">
        <authorList>
            <person name="Peeters C."/>
        </authorList>
    </citation>
    <scope>NUCLEOTIDE SEQUENCE [LARGE SCALE GENOMIC DNA]</scope>
    <source>
        <strain evidence="11 12">LMG 31109</strain>
    </source>
</reference>
<keyword evidence="4" id="KW-1003">Cell membrane</keyword>
<dbReference type="OrthoDB" id="6766492at2"/>
<keyword evidence="7 9" id="KW-1133">Transmembrane helix</keyword>
<feature type="transmembrane region" description="Helical" evidence="9">
    <location>
        <begin position="371"/>
        <end position="396"/>
    </location>
</feature>
<evidence type="ECO:0000256" key="1">
    <source>
        <dbReference type="ARBA" id="ARBA00004651"/>
    </source>
</evidence>
<evidence type="ECO:0000256" key="3">
    <source>
        <dbReference type="ARBA" id="ARBA00022448"/>
    </source>
</evidence>
<feature type="transmembrane region" description="Helical" evidence="9">
    <location>
        <begin position="94"/>
        <end position="119"/>
    </location>
</feature>
<dbReference type="SUPFAM" id="SSF103473">
    <property type="entry name" value="MFS general substrate transporter"/>
    <property type="match status" value="1"/>
</dbReference>
<evidence type="ECO:0000313" key="12">
    <source>
        <dbReference type="Proteomes" id="UP000367825"/>
    </source>
</evidence>
<dbReference type="AlphaFoldDB" id="A0A5E4S9K7"/>
<feature type="transmembrane region" description="Helical" evidence="9">
    <location>
        <begin position="310"/>
        <end position="328"/>
    </location>
</feature>
<feature type="transmembrane region" description="Helical" evidence="9">
    <location>
        <begin position="278"/>
        <end position="298"/>
    </location>
</feature>
<feature type="domain" description="Major facilitator superfamily (MFS) profile" evidence="10">
    <location>
        <begin position="23"/>
        <end position="428"/>
    </location>
</feature>
<dbReference type="RefSeq" id="WP_150554213.1">
    <property type="nucleotide sequence ID" value="NZ_CABPSC010000002.1"/>
</dbReference>
<keyword evidence="6" id="KW-0769">Symport</keyword>
<accession>A0A5E4S9K7</accession>
<keyword evidence="12" id="KW-1185">Reference proteome</keyword>
<organism evidence="11 12">
    <name type="scientific">Pandoraea nosoerga</name>
    <dbReference type="NCBI Taxonomy" id="2508296"/>
    <lineage>
        <taxon>Bacteria</taxon>
        <taxon>Pseudomonadati</taxon>
        <taxon>Pseudomonadota</taxon>
        <taxon>Betaproteobacteria</taxon>
        <taxon>Burkholderiales</taxon>
        <taxon>Burkholderiaceae</taxon>
        <taxon>Pandoraea</taxon>
    </lineage>
</organism>
<feature type="transmembrane region" description="Helical" evidence="9">
    <location>
        <begin position="125"/>
        <end position="150"/>
    </location>
</feature>
<dbReference type="InterPro" id="IPR020846">
    <property type="entry name" value="MFS_dom"/>
</dbReference>
<comment type="subcellular location">
    <subcellularLocation>
        <location evidence="1">Cell membrane</location>
        <topology evidence="1">Multi-pass membrane protein</topology>
    </subcellularLocation>
</comment>
<evidence type="ECO:0000256" key="2">
    <source>
        <dbReference type="ARBA" id="ARBA00008240"/>
    </source>
</evidence>
<proteinExistence type="inferred from homology"/>
<feature type="transmembrane region" description="Helical" evidence="9">
    <location>
        <begin position="59"/>
        <end position="87"/>
    </location>
</feature>
<dbReference type="InterPro" id="IPR011701">
    <property type="entry name" value="MFS"/>
</dbReference>
<evidence type="ECO:0000256" key="4">
    <source>
        <dbReference type="ARBA" id="ARBA00022475"/>
    </source>
</evidence>
<keyword evidence="8 9" id="KW-0472">Membrane</keyword>
<dbReference type="PROSITE" id="PS00216">
    <property type="entry name" value="SUGAR_TRANSPORT_1"/>
    <property type="match status" value="1"/>
</dbReference>
<gene>
    <name evidence="11" type="ORF">PNO31109_00639</name>
</gene>
<dbReference type="InterPro" id="IPR036259">
    <property type="entry name" value="MFS_trans_sf"/>
</dbReference>
<evidence type="ECO:0000256" key="7">
    <source>
        <dbReference type="ARBA" id="ARBA00022989"/>
    </source>
</evidence>
<evidence type="ECO:0000256" key="9">
    <source>
        <dbReference type="SAM" id="Phobius"/>
    </source>
</evidence>
<evidence type="ECO:0000256" key="6">
    <source>
        <dbReference type="ARBA" id="ARBA00022847"/>
    </source>
</evidence>
<name>A0A5E4S9K7_9BURK</name>
<dbReference type="FunFam" id="1.20.1250.20:FF:000001">
    <property type="entry name" value="Dicarboxylate MFS transporter"/>
    <property type="match status" value="1"/>
</dbReference>
<dbReference type="GO" id="GO:0005886">
    <property type="term" value="C:plasma membrane"/>
    <property type="evidence" value="ECO:0007669"/>
    <property type="project" value="UniProtKB-SubCell"/>
</dbReference>
<feature type="transmembrane region" description="Helical" evidence="9">
    <location>
        <begin position="244"/>
        <end position="266"/>
    </location>
</feature>
<dbReference type="Proteomes" id="UP000367825">
    <property type="component" value="Unassembled WGS sequence"/>
</dbReference>
<dbReference type="EMBL" id="CABPSC010000002">
    <property type="protein sequence ID" value="VVD72290.1"/>
    <property type="molecule type" value="Genomic_DNA"/>
</dbReference>
<feature type="transmembrane region" description="Helical" evidence="9">
    <location>
        <begin position="402"/>
        <end position="420"/>
    </location>
</feature>
<dbReference type="Pfam" id="PF07690">
    <property type="entry name" value="MFS_1"/>
    <property type="match status" value="1"/>
</dbReference>
<feature type="transmembrane region" description="Helical" evidence="9">
    <location>
        <begin position="194"/>
        <end position="213"/>
    </location>
</feature>
<evidence type="ECO:0000256" key="8">
    <source>
        <dbReference type="ARBA" id="ARBA00023136"/>
    </source>
</evidence>
<dbReference type="PROSITE" id="PS50850">
    <property type="entry name" value="MFS"/>
    <property type="match status" value="1"/>
</dbReference>
<dbReference type="Gene3D" id="1.20.1250.20">
    <property type="entry name" value="MFS general substrate transporter like domains"/>
    <property type="match status" value="2"/>
</dbReference>
<dbReference type="GO" id="GO:0015293">
    <property type="term" value="F:symporter activity"/>
    <property type="evidence" value="ECO:0007669"/>
    <property type="project" value="UniProtKB-KW"/>
</dbReference>
<evidence type="ECO:0000313" key="11">
    <source>
        <dbReference type="EMBL" id="VVD72290.1"/>
    </source>
</evidence>
<evidence type="ECO:0000256" key="5">
    <source>
        <dbReference type="ARBA" id="ARBA00022692"/>
    </source>
</evidence>